<keyword evidence="3" id="KW-1185">Reference proteome</keyword>
<dbReference type="AlphaFoldDB" id="A0A1H2V6L1"/>
<accession>A0A1H2V6L1</accession>
<keyword evidence="1" id="KW-0732">Signal</keyword>
<evidence type="ECO:0000313" key="3">
    <source>
        <dbReference type="Proteomes" id="UP000199515"/>
    </source>
</evidence>
<evidence type="ECO:0000313" key="2">
    <source>
        <dbReference type="EMBL" id="SDW63962.1"/>
    </source>
</evidence>
<sequence>MSSRLLAALAAGLILLTTACSSSDKVKGEAAPSDAASPAAPKFTPFDEFPGADLKFVDTPSKPAARLKPVDSAVVPDLIGVPAEPGYHFVAVYMAVTGELADRGVDDVRLKNLAIKYPMTGGMCGKFKPAYPDDTACFSESYPFSDLAKVADNTWRDHKWQNMTVMGTDVKKGETMIGVAGFKVADTVDGPFELCAPSKEERATTSKFPCVPIKAPERSGKPGPAPQDGDFASYPGQHVVFTNMNEKLGVRVKPVDATWAAELIDKPAQPGFHFLGVYLAVTPDLADRGVENVNLERLVVRYPAPSGGCVSSTGGTGEGACFAAGRPTSQLDRVAKGEWRTHYWLNRPSGTGVKAGETLIGLSGFEIPDSITGTDFKLCAPTPENPLYPGTYPCVPITVPARG</sequence>
<dbReference type="PROSITE" id="PS51257">
    <property type="entry name" value="PROKAR_LIPOPROTEIN"/>
    <property type="match status" value="1"/>
</dbReference>
<feature type="signal peptide" evidence="1">
    <location>
        <begin position="1"/>
        <end position="22"/>
    </location>
</feature>
<feature type="chain" id="PRO_5039229278" evidence="1">
    <location>
        <begin position="23"/>
        <end position="403"/>
    </location>
</feature>
<dbReference type="Proteomes" id="UP000199515">
    <property type="component" value="Unassembled WGS sequence"/>
</dbReference>
<evidence type="ECO:0000256" key="1">
    <source>
        <dbReference type="SAM" id="SignalP"/>
    </source>
</evidence>
<organism evidence="2 3">
    <name type="scientific">Amycolatopsis xylanica</name>
    <dbReference type="NCBI Taxonomy" id="589385"/>
    <lineage>
        <taxon>Bacteria</taxon>
        <taxon>Bacillati</taxon>
        <taxon>Actinomycetota</taxon>
        <taxon>Actinomycetes</taxon>
        <taxon>Pseudonocardiales</taxon>
        <taxon>Pseudonocardiaceae</taxon>
        <taxon>Amycolatopsis</taxon>
    </lineage>
</organism>
<protein>
    <submittedName>
        <fullName evidence="2">Uncharacterized protein</fullName>
    </submittedName>
</protein>
<name>A0A1H2V6L1_9PSEU</name>
<dbReference type="RefSeq" id="WP_091287374.1">
    <property type="nucleotide sequence ID" value="NZ_FNON01000001.1"/>
</dbReference>
<dbReference type="EMBL" id="FNON01000001">
    <property type="protein sequence ID" value="SDW63962.1"/>
    <property type="molecule type" value="Genomic_DNA"/>
</dbReference>
<proteinExistence type="predicted"/>
<reference evidence="2 3" key="1">
    <citation type="submission" date="2016-10" db="EMBL/GenBank/DDBJ databases">
        <authorList>
            <person name="de Groot N.N."/>
        </authorList>
    </citation>
    <scope>NUCLEOTIDE SEQUENCE [LARGE SCALE GENOMIC DNA]</scope>
    <source>
        <strain evidence="2 3">CPCC 202699</strain>
    </source>
</reference>
<dbReference type="OrthoDB" id="4317673at2"/>
<dbReference type="STRING" id="589385.SAMN05421504_1011128"/>
<gene>
    <name evidence="2" type="ORF">SAMN05421504_1011128</name>
</gene>